<dbReference type="Gene3D" id="3.30.450.150">
    <property type="entry name" value="Haem-degrading domain"/>
    <property type="match status" value="1"/>
</dbReference>
<dbReference type="EMBL" id="CAEZTU010000006">
    <property type="protein sequence ID" value="CAB4571319.1"/>
    <property type="molecule type" value="Genomic_DNA"/>
</dbReference>
<protein>
    <submittedName>
        <fullName evidence="1">Unannotated protein</fullName>
    </submittedName>
</protein>
<name>A0A6J6E7T5_9ZZZZ</name>
<dbReference type="InterPro" id="IPR005624">
    <property type="entry name" value="PduO/GlcC-like"/>
</dbReference>
<reference evidence="1" key="1">
    <citation type="submission" date="2020-05" db="EMBL/GenBank/DDBJ databases">
        <authorList>
            <person name="Chiriac C."/>
            <person name="Salcher M."/>
            <person name="Ghai R."/>
            <person name="Kavagutti S V."/>
        </authorList>
    </citation>
    <scope>NUCLEOTIDE SEQUENCE</scope>
</reference>
<sequence>MTTGDYSTKELMKQEEDFSFSSFTNEDAIALGQEMLKIATSQKAPVIVQVRIGQQIIFHAALTGTTTENDWWINRKARVVEKFNHSSMYVRVFFEENNQTFEEHSGLDNELYAAHGGGFPIIVTGQGVVGVALVSGLPQVEDHKMIIQGLTNFKQAKS</sequence>
<evidence type="ECO:0000313" key="1">
    <source>
        <dbReference type="EMBL" id="CAB4571319.1"/>
    </source>
</evidence>
<dbReference type="AlphaFoldDB" id="A0A6J6E7T5"/>
<dbReference type="InterPro" id="IPR010371">
    <property type="entry name" value="YBR137W-like"/>
</dbReference>
<dbReference type="PIRSF" id="PIRSF008757">
    <property type="entry name" value="UCP008757"/>
    <property type="match status" value="1"/>
</dbReference>
<dbReference type="InterPro" id="IPR038084">
    <property type="entry name" value="PduO/GlcC-like_sf"/>
</dbReference>
<organism evidence="1">
    <name type="scientific">freshwater metagenome</name>
    <dbReference type="NCBI Taxonomy" id="449393"/>
    <lineage>
        <taxon>unclassified sequences</taxon>
        <taxon>metagenomes</taxon>
        <taxon>ecological metagenomes</taxon>
    </lineage>
</organism>
<proteinExistence type="inferred from homology"/>
<accession>A0A6J6E7T5</accession>
<dbReference type="SUPFAM" id="SSF143744">
    <property type="entry name" value="GlcG-like"/>
    <property type="match status" value="1"/>
</dbReference>
<gene>
    <name evidence="1" type="ORF">UFOPK1740_00258</name>
</gene>
<dbReference type="PANTHER" id="PTHR28255">
    <property type="match status" value="1"/>
</dbReference>
<dbReference type="PANTHER" id="PTHR28255:SF1">
    <property type="entry name" value="UPF0303 PROTEIN YBR137W"/>
    <property type="match status" value="1"/>
</dbReference>
<dbReference type="Pfam" id="PF03928">
    <property type="entry name" value="HbpS-like"/>
    <property type="match status" value="1"/>
</dbReference>
<dbReference type="HAMAP" id="MF_00761">
    <property type="entry name" value="UPF0303"/>
    <property type="match status" value="1"/>
</dbReference>
<dbReference type="NCBIfam" id="NF002696">
    <property type="entry name" value="PRK02487.1-5"/>
    <property type="match status" value="1"/>
</dbReference>